<evidence type="ECO:0008006" key="4">
    <source>
        <dbReference type="Google" id="ProtNLM"/>
    </source>
</evidence>
<dbReference type="STRING" id="435880.SAMN04487988_102187"/>
<dbReference type="RefSeq" id="WP_092788954.1">
    <property type="nucleotide sequence ID" value="NZ_FOPC01000002.1"/>
</dbReference>
<protein>
    <recommendedName>
        <fullName evidence="4">DUF1570 domain-containing protein</fullName>
    </recommendedName>
</protein>
<gene>
    <name evidence="2" type="ORF">SAMN04487988_102187</name>
</gene>
<accession>A0A1I2QG70</accession>
<feature type="signal peptide" evidence="1">
    <location>
        <begin position="1"/>
        <end position="19"/>
    </location>
</feature>
<feature type="chain" id="PRO_5011612415" description="DUF1570 domain-containing protein" evidence="1">
    <location>
        <begin position="20"/>
        <end position="300"/>
    </location>
</feature>
<proteinExistence type="predicted"/>
<keyword evidence="3" id="KW-1185">Reference proteome</keyword>
<name>A0A1I2QG70_9BACT</name>
<keyword evidence="1" id="KW-0732">Signal</keyword>
<evidence type="ECO:0000313" key="2">
    <source>
        <dbReference type="EMBL" id="SFG25227.1"/>
    </source>
</evidence>
<evidence type="ECO:0000313" key="3">
    <source>
        <dbReference type="Proteomes" id="UP000199642"/>
    </source>
</evidence>
<dbReference type="OrthoDB" id="834090at2"/>
<sequence>MKPLPFLFFILCLANFIQAQSTWPDISKHQGLNLVSEADNITVFTSENAQVDDHTLNLLWDAKRYFDQVFGMDFPVSILFVSNSEWNDYAYFPPPGMPQAWAGNIFLGNEKSIVAIQAEQQLQNLPAEQLKELQSHFGDPLNMDLFYRNNVAVHELGHLYHFFEASKPQKRWLQELFATYAARNFLVKSHPKMAKATAAYAEVGSEAHFPFIKHTSLEKFEELYLPGLGAQNYEWFQFQLFKKAVKLQEKFGEKGLIELRVFLIQTDLTETEKMDYAQLQNQLEEQLGIDMAELLLSWGY</sequence>
<dbReference type="AlphaFoldDB" id="A0A1I2QG70"/>
<evidence type="ECO:0000256" key="1">
    <source>
        <dbReference type="SAM" id="SignalP"/>
    </source>
</evidence>
<dbReference type="EMBL" id="FOPC01000002">
    <property type="protein sequence ID" value="SFG25227.1"/>
    <property type="molecule type" value="Genomic_DNA"/>
</dbReference>
<organism evidence="2 3">
    <name type="scientific">Algoriphagus hitonicola</name>
    <dbReference type="NCBI Taxonomy" id="435880"/>
    <lineage>
        <taxon>Bacteria</taxon>
        <taxon>Pseudomonadati</taxon>
        <taxon>Bacteroidota</taxon>
        <taxon>Cytophagia</taxon>
        <taxon>Cytophagales</taxon>
        <taxon>Cyclobacteriaceae</taxon>
        <taxon>Algoriphagus</taxon>
    </lineage>
</organism>
<reference evidence="3" key="1">
    <citation type="submission" date="2016-10" db="EMBL/GenBank/DDBJ databases">
        <authorList>
            <person name="Varghese N."/>
            <person name="Submissions S."/>
        </authorList>
    </citation>
    <scope>NUCLEOTIDE SEQUENCE [LARGE SCALE GENOMIC DNA]</scope>
    <source>
        <strain evidence="3">DSM 19315</strain>
    </source>
</reference>
<dbReference type="Proteomes" id="UP000199642">
    <property type="component" value="Unassembled WGS sequence"/>
</dbReference>